<protein>
    <submittedName>
        <fullName evidence="1">Uncharacterized protein</fullName>
    </submittedName>
</protein>
<dbReference type="AlphaFoldDB" id="A0A0E9X827"/>
<reference evidence="1" key="1">
    <citation type="submission" date="2014-11" db="EMBL/GenBank/DDBJ databases">
        <authorList>
            <person name="Amaro Gonzalez C."/>
        </authorList>
    </citation>
    <scope>NUCLEOTIDE SEQUENCE</scope>
</reference>
<organism evidence="1">
    <name type="scientific">Anguilla anguilla</name>
    <name type="common">European freshwater eel</name>
    <name type="synonym">Muraena anguilla</name>
    <dbReference type="NCBI Taxonomy" id="7936"/>
    <lineage>
        <taxon>Eukaryota</taxon>
        <taxon>Metazoa</taxon>
        <taxon>Chordata</taxon>
        <taxon>Craniata</taxon>
        <taxon>Vertebrata</taxon>
        <taxon>Euteleostomi</taxon>
        <taxon>Actinopterygii</taxon>
        <taxon>Neopterygii</taxon>
        <taxon>Teleostei</taxon>
        <taxon>Anguilliformes</taxon>
        <taxon>Anguillidae</taxon>
        <taxon>Anguilla</taxon>
    </lineage>
</organism>
<dbReference type="EMBL" id="GBXM01009833">
    <property type="protein sequence ID" value="JAH98744.1"/>
    <property type="molecule type" value="Transcribed_RNA"/>
</dbReference>
<reference evidence="1" key="2">
    <citation type="journal article" date="2015" name="Fish Shellfish Immunol.">
        <title>Early steps in the European eel (Anguilla anguilla)-Vibrio vulnificus interaction in the gills: Role of the RtxA13 toxin.</title>
        <authorList>
            <person name="Callol A."/>
            <person name="Pajuelo D."/>
            <person name="Ebbesson L."/>
            <person name="Teles M."/>
            <person name="MacKenzie S."/>
            <person name="Amaro C."/>
        </authorList>
    </citation>
    <scope>NUCLEOTIDE SEQUENCE</scope>
</reference>
<evidence type="ECO:0000313" key="1">
    <source>
        <dbReference type="EMBL" id="JAH98744.1"/>
    </source>
</evidence>
<accession>A0A0E9X827</accession>
<sequence>MRVGGGTCLNNKKKYLHTVSVSRRVSEIFKCNQRKDLYLYTHTSQMPVYFSTRTCTAISCR</sequence>
<proteinExistence type="predicted"/>
<name>A0A0E9X827_ANGAN</name>